<sequence length="303" mass="33492">MSEHQRDLVGYGAEPPHAAWPGGARVAVSLVLNYEEGGERNVLEGDRASEGFLHELVGAPPVVGGRDLNVESMFAYGSRAGFWRIHRTLAAHGAPLTVHAVGQALERNPDAARAMGAAGWEVASHGRRWIDYRDVPEDVERVDIARSVATIERLVGRRPVGWYTGRTSPNTRRLVVEEGGFLYDSDDYSDDLPFYVDTGGGRSHLVVPYSLDANDFKFLIVHGFTTADDMLAYLVDTFEALHAEGAERPRMMSVGMHCRIIGRPGRIRALDGFLKHVAQRGGAWVATREQIARHWLATHPPRH</sequence>
<dbReference type="SUPFAM" id="SSF88713">
    <property type="entry name" value="Glycoside hydrolase/deacetylase"/>
    <property type="match status" value="1"/>
</dbReference>
<reference evidence="2 3" key="1">
    <citation type="submission" date="2024-03" db="EMBL/GenBank/DDBJ databases">
        <title>Novel Streptomyces species of biotechnological and ecological value are a feature of Machair soil.</title>
        <authorList>
            <person name="Prole J.R."/>
            <person name="Goodfellow M."/>
            <person name="Allenby N."/>
            <person name="Ward A.C."/>
        </authorList>
    </citation>
    <scope>NUCLEOTIDE SEQUENCE [LARGE SCALE GENOMIC DNA]</scope>
    <source>
        <strain evidence="2 3">MS1.HAVA.3</strain>
    </source>
</reference>
<name>A0ABU8UEX9_9ACTN</name>
<keyword evidence="3" id="KW-1185">Reference proteome</keyword>
<dbReference type="PANTHER" id="PTHR43123:SF1">
    <property type="entry name" value="POLYSACCHARIDE DEACETYLASE-RELATED"/>
    <property type="match status" value="1"/>
</dbReference>
<dbReference type="EMBL" id="JBBKAM010000005">
    <property type="protein sequence ID" value="MEJ8646452.1"/>
    <property type="molecule type" value="Genomic_DNA"/>
</dbReference>
<dbReference type="PROSITE" id="PS51677">
    <property type="entry name" value="NODB"/>
    <property type="match status" value="1"/>
</dbReference>
<comment type="caution">
    <text evidence="2">The sequence shown here is derived from an EMBL/GenBank/DDBJ whole genome shotgun (WGS) entry which is preliminary data.</text>
</comment>
<dbReference type="Pfam" id="PF01522">
    <property type="entry name" value="Polysacc_deac_1"/>
    <property type="match status" value="1"/>
</dbReference>
<protein>
    <submittedName>
        <fullName evidence="2">Allantoinase PuuE</fullName>
    </submittedName>
</protein>
<dbReference type="Proteomes" id="UP001382904">
    <property type="component" value="Unassembled WGS sequence"/>
</dbReference>
<evidence type="ECO:0000313" key="3">
    <source>
        <dbReference type="Proteomes" id="UP001382904"/>
    </source>
</evidence>
<evidence type="ECO:0000313" key="2">
    <source>
        <dbReference type="EMBL" id="MEJ8646452.1"/>
    </source>
</evidence>
<dbReference type="InterPro" id="IPR002509">
    <property type="entry name" value="NODB_dom"/>
</dbReference>
<dbReference type="PANTHER" id="PTHR43123">
    <property type="entry name" value="POLYSACCHARIDE DEACETYLASE-RELATED"/>
    <property type="match status" value="1"/>
</dbReference>
<dbReference type="InterPro" id="IPR017625">
    <property type="entry name" value="PuuE"/>
</dbReference>
<organism evidence="2 3">
    <name type="scientific">Streptomyces caledonius</name>
    <dbReference type="NCBI Taxonomy" id="3134107"/>
    <lineage>
        <taxon>Bacteria</taxon>
        <taxon>Bacillati</taxon>
        <taxon>Actinomycetota</taxon>
        <taxon>Actinomycetes</taxon>
        <taxon>Kitasatosporales</taxon>
        <taxon>Streptomycetaceae</taxon>
        <taxon>Streptomyces</taxon>
    </lineage>
</organism>
<dbReference type="NCBIfam" id="TIGR03212">
    <property type="entry name" value="uraD_N-term-dom"/>
    <property type="match status" value="1"/>
</dbReference>
<accession>A0ABU8UEX9</accession>
<dbReference type="Gene3D" id="3.20.20.370">
    <property type="entry name" value="Glycoside hydrolase/deacetylase"/>
    <property type="match status" value="1"/>
</dbReference>
<feature type="domain" description="NodB homology" evidence="1">
    <location>
        <begin position="68"/>
        <end position="286"/>
    </location>
</feature>
<evidence type="ECO:0000259" key="1">
    <source>
        <dbReference type="PROSITE" id="PS51677"/>
    </source>
</evidence>
<dbReference type="InterPro" id="IPR011330">
    <property type="entry name" value="Glyco_hydro/deAcase_b/a-brl"/>
</dbReference>
<gene>
    <name evidence="2" type="primary">puuE</name>
    <name evidence="2" type="ORF">WKI68_44640</name>
</gene>
<proteinExistence type="predicted"/>